<proteinExistence type="predicted"/>
<keyword evidence="1" id="KW-0732">Signal</keyword>
<keyword evidence="3" id="KW-1185">Reference proteome</keyword>
<evidence type="ECO:0000256" key="1">
    <source>
        <dbReference type="SAM" id="SignalP"/>
    </source>
</evidence>
<name>A0A2T1DDS9_9CYAN</name>
<dbReference type="AlphaFoldDB" id="A0A2T1DDS9"/>
<sequence>MFKQICCLTGVTALIAALGSSLLSGANAQITDQKFQSKLAPSNVPIVGQATPGNSPRPAVQTNFQGRGVAQGSAFTRGRTATTVLTIDRDNFVFELAEPGGRTDAPRARVQYRGAIIRQTNKTTSATSGGFTLDGRVRSYTSSANLRVLNNTTGTCRIEVFNSLVLSSSCRAATAESSTQFLGLEQF</sequence>
<feature type="signal peptide" evidence="1">
    <location>
        <begin position="1"/>
        <end position="28"/>
    </location>
</feature>
<reference evidence="2 3" key="1">
    <citation type="submission" date="2018-02" db="EMBL/GenBank/DDBJ databases">
        <authorList>
            <person name="Cohen D.B."/>
            <person name="Kent A.D."/>
        </authorList>
    </citation>
    <scope>NUCLEOTIDE SEQUENCE [LARGE SCALE GENOMIC DNA]</scope>
    <source>
        <strain evidence="2 3">ULC007</strain>
    </source>
</reference>
<comment type="caution">
    <text evidence="2">The sequence shown here is derived from an EMBL/GenBank/DDBJ whole genome shotgun (WGS) entry which is preliminary data.</text>
</comment>
<dbReference type="Proteomes" id="UP000238634">
    <property type="component" value="Unassembled WGS sequence"/>
</dbReference>
<dbReference type="EMBL" id="PVWG01000016">
    <property type="protein sequence ID" value="PSB18617.1"/>
    <property type="molecule type" value="Genomic_DNA"/>
</dbReference>
<dbReference type="RefSeq" id="WP_073072472.1">
    <property type="nucleotide sequence ID" value="NZ_MPPI01000016.1"/>
</dbReference>
<organism evidence="2 3">
    <name type="scientific">Phormidesmis priestleyi ULC007</name>
    <dbReference type="NCBI Taxonomy" id="1920490"/>
    <lineage>
        <taxon>Bacteria</taxon>
        <taxon>Bacillati</taxon>
        <taxon>Cyanobacteriota</taxon>
        <taxon>Cyanophyceae</taxon>
        <taxon>Leptolyngbyales</taxon>
        <taxon>Leptolyngbyaceae</taxon>
        <taxon>Phormidesmis</taxon>
    </lineage>
</organism>
<accession>A0A2T1DDS9</accession>
<dbReference type="OrthoDB" id="572905at2"/>
<gene>
    <name evidence="2" type="ORF">C7B65_14895</name>
</gene>
<feature type="chain" id="PRO_5015499943" evidence="1">
    <location>
        <begin position="29"/>
        <end position="187"/>
    </location>
</feature>
<evidence type="ECO:0000313" key="3">
    <source>
        <dbReference type="Proteomes" id="UP000238634"/>
    </source>
</evidence>
<protein>
    <submittedName>
        <fullName evidence="2">Uncharacterized protein</fullName>
    </submittedName>
</protein>
<reference evidence="2 3" key="2">
    <citation type="submission" date="2018-03" db="EMBL/GenBank/DDBJ databases">
        <title>The ancient ancestry and fast evolution of plastids.</title>
        <authorList>
            <person name="Moore K.R."/>
            <person name="Magnabosco C."/>
            <person name="Momper L."/>
            <person name="Gold D.A."/>
            <person name="Bosak T."/>
            <person name="Fournier G.P."/>
        </authorList>
    </citation>
    <scope>NUCLEOTIDE SEQUENCE [LARGE SCALE GENOMIC DNA]</scope>
    <source>
        <strain evidence="2 3">ULC007</strain>
    </source>
</reference>
<evidence type="ECO:0000313" key="2">
    <source>
        <dbReference type="EMBL" id="PSB18617.1"/>
    </source>
</evidence>